<dbReference type="Pfam" id="PF20110">
    <property type="entry name" value="DUF6500"/>
    <property type="match status" value="1"/>
</dbReference>
<proteinExistence type="predicted"/>
<organism evidence="1 2">
    <name type="scientific">Phyllobacterium myrsinacearum</name>
    <dbReference type="NCBI Taxonomy" id="28101"/>
    <lineage>
        <taxon>Bacteria</taxon>
        <taxon>Pseudomonadati</taxon>
        <taxon>Pseudomonadota</taxon>
        <taxon>Alphaproteobacteria</taxon>
        <taxon>Hyphomicrobiales</taxon>
        <taxon>Phyllobacteriaceae</taxon>
        <taxon>Phyllobacterium</taxon>
    </lineage>
</organism>
<dbReference type="Proteomes" id="UP000549052">
    <property type="component" value="Unassembled WGS sequence"/>
</dbReference>
<comment type="caution">
    <text evidence="1">The sequence shown here is derived from an EMBL/GenBank/DDBJ whole genome shotgun (WGS) entry which is preliminary data.</text>
</comment>
<keyword evidence="2" id="KW-1185">Reference proteome</keyword>
<dbReference type="InterPro" id="IPR045448">
    <property type="entry name" value="DUF6500"/>
</dbReference>
<reference evidence="1 2" key="1">
    <citation type="submission" date="2020-07" db="EMBL/GenBank/DDBJ databases">
        <title>Genomic Encyclopedia of Type Strains, Phase IV (KMG-V): Genome sequencing to study the core and pangenomes of soil and plant-associated prokaryotes.</title>
        <authorList>
            <person name="Whitman W."/>
        </authorList>
    </citation>
    <scope>NUCLEOTIDE SEQUENCE [LARGE SCALE GENOMIC DNA]</scope>
    <source>
        <strain evidence="1 2">AN3</strain>
    </source>
</reference>
<name>A0A839EKB5_9HYPH</name>
<evidence type="ECO:0008006" key="3">
    <source>
        <dbReference type="Google" id="ProtNLM"/>
    </source>
</evidence>
<sequence length="79" mass="8999">MRASLKQKILTVCDRKIAAKGSDVGLSFYAFFANKNDDPELLMEAAEWWIRTHRLDHFEKATKIRAMVQAMDGAARDAQ</sequence>
<accession>A0A839EKB5</accession>
<dbReference type="RefSeq" id="WP_182551126.1">
    <property type="nucleotide sequence ID" value="NZ_JACGXN010000008.1"/>
</dbReference>
<dbReference type="EMBL" id="JACGXN010000008">
    <property type="protein sequence ID" value="MBA8880471.1"/>
    <property type="molecule type" value="Genomic_DNA"/>
</dbReference>
<evidence type="ECO:0000313" key="1">
    <source>
        <dbReference type="EMBL" id="MBA8880471.1"/>
    </source>
</evidence>
<dbReference type="AlphaFoldDB" id="A0A839EKB5"/>
<evidence type="ECO:0000313" key="2">
    <source>
        <dbReference type="Proteomes" id="UP000549052"/>
    </source>
</evidence>
<protein>
    <recommendedName>
        <fullName evidence="3">Msl2237 protein</fullName>
    </recommendedName>
</protein>
<gene>
    <name evidence="1" type="ORF">FHW16_004194</name>
</gene>